<evidence type="ECO:0000256" key="5">
    <source>
        <dbReference type="ARBA" id="ARBA00022692"/>
    </source>
</evidence>
<protein>
    <recommendedName>
        <fullName evidence="8">Glycosyltransferase family 92 protein</fullName>
        <ecNumber evidence="8">2.4.1.-</ecNumber>
    </recommendedName>
</protein>
<evidence type="ECO:0000256" key="1">
    <source>
        <dbReference type="ARBA" id="ARBA00004167"/>
    </source>
</evidence>
<keyword evidence="5" id="KW-0812">Transmembrane</keyword>
<evidence type="ECO:0000313" key="9">
    <source>
        <dbReference type="Ensembl" id="ENSKMAP00000013247.1"/>
    </source>
</evidence>
<evidence type="ECO:0000256" key="4">
    <source>
        <dbReference type="ARBA" id="ARBA00022679"/>
    </source>
</evidence>
<keyword evidence="3 8" id="KW-0328">Glycosyltransferase</keyword>
<dbReference type="GO" id="GO:0005737">
    <property type="term" value="C:cytoplasm"/>
    <property type="evidence" value="ECO:0007669"/>
    <property type="project" value="TreeGrafter"/>
</dbReference>
<dbReference type="Ensembl" id="ENSKMAT00000013450.1">
    <property type="protein sequence ID" value="ENSKMAP00000013247.1"/>
    <property type="gene ID" value="ENSKMAG00000009953.1"/>
</dbReference>
<reference evidence="9" key="2">
    <citation type="submission" date="2025-09" db="UniProtKB">
        <authorList>
            <consortium name="Ensembl"/>
        </authorList>
    </citation>
    <scope>IDENTIFICATION</scope>
</reference>
<dbReference type="RefSeq" id="XP_017286533.1">
    <property type="nucleotide sequence ID" value="XM_017431044.3"/>
</dbReference>
<dbReference type="PANTHER" id="PTHR21461">
    <property type="entry name" value="GLYCOSYLTRANSFERASE FAMILY 92 PROTEIN"/>
    <property type="match status" value="1"/>
</dbReference>
<comment type="subcellular location">
    <subcellularLocation>
        <location evidence="1">Membrane</location>
        <topology evidence="1">Single-pass membrane protein</topology>
    </subcellularLocation>
</comment>
<evidence type="ECO:0000313" key="10">
    <source>
        <dbReference type="Proteomes" id="UP000264800"/>
    </source>
</evidence>
<proteinExistence type="inferred from homology"/>
<evidence type="ECO:0000256" key="7">
    <source>
        <dbReference type="ARBA" id="ARBA00023136"/>
    </source>
</evidence>
<dbReference type="EC" id="2.4.1.-" evidence="8"/>
<dbReference type="OrthoDB" id="2526284at2759"/>
<dbReference type="GeneID" id="108244660"/>
<name>A0A3Q3FK59_KRYMA</name>
<evidence type="ECO:0000256" key="8">
    <source>
        <dbReference type="RuleBase" id="RU366017"/>
    </source>
</evidence>
<evidence type="ECO:0000256" key="6">
    <source>
        <dbReference type="ARBA" id="ARBA00022989"/>
    </source>
</evidence>
<dbReference type="GO" id="GO:0016757">
    <property type="term" value="F:glycosyltransferase activity"/>
    <property type="evidence" value="ECO:0007669"/>
    <property type="project" value="UniProtKB-UniRule"/>
</dbReference>
<dbReference type="Proteomes" id="UP000264800">
    <property type="component" value="Unplaced"/>
</dbReference>
<dbReference type="GO" id="GO:0016020">
    <property type="term" value="C:membrane"/>
    <property type="evidence" value="ECO:0007669"/>
    <property type="project" value="UniProtKB-SubCell"/>
</dbReference>
<dbReference type="InterPro" id="IPR008166">
    <property type="entry name" value="Glyco_transf_92"/>
</dbReference>
<comment type="similarity">
    <text evidence="2 8">Belongs to the glycosyltransferase 92 family.</text>
</comment>
<dbReference type="PANTHER" id="PTHR21461:SF52">
    <property type="entry name" value="GLYCOSYLTRANSFERASE FAMILY 92 PROTEIN"/>
    <property type="match status" value="1"/>
</dbReference>
<keyword evidence="7" id="KW-0472">Membrane</keyword>
<dbReference type="KEGG" id="kmr:108244660"/>
<organism evidence="9 10">
    <name type="scientific">Kryptolebias marmoratus</name>
    <name type="common">Mangrove killifish</name>
    <name type="synonym">Rivulus marmoratus</name>
    <dbReference type="NCBI Taxonomy" id="37003"/>
    <lineage>
        <taxon>Eukaryota</taxon>
        <taxon>Metazoa</taxon>
        <taxon>Chordata</taxon>
        <taxon>Craniata</taxon>
        <taxon>Vertebrata</taxon>
        <taxon>Euteleostomi</taxon>
        <taxon>Actinopterygii</taxon>
        <taxon>Neopterygii</taxon>
        <taxon>Teleostei</taxon>
        <taxon>Neoteleostei</taxon>
        <taxon>Acanthomorphata</taxon>
        <taxon>Ovalentaria</taxon>
        <taxon>Atherinomorphae</taxon>
        <taxon>Cyprinodontiformes</taxon>
        <taxon>Rivulidae</taxon>
        <taxon>Kryptolebias</taxon>
    </lineage>
</organism>
<dbReference type="Pfam" id="PF01697">
    <property type="entry name" value="Glyco_transf_92"/>
    <property type="match status" value="1"/>
</dbReference>
<sequence length="463" mass="52316">MRNLMRKRRISLVFITVLLILLSWTFRSNETSPWTPNSRALALSTLPIQNSVSQIKISGNTVLPGQSASLLKVSSTKTLLISAYLEHRTEKTVSVIAIVLRSENVSFHCHLRCQDQLHVSNGVKNTLKHHFNFPYGTAAIMCPLPPGCETPTHVAVTSATTKPEGFIASDHQFLEVKNQKELTGPFLYNFTVCFSTMFDFTNVLQLVQSLEMLQLLGVNRVVVYKTNCSADTQRVLDYYTTTGLVEVIPWSLSNYLNVSRGFISSKEPADLHYFGQISALNDFLYRYMYKSRYVALHDPDELILPQSVDSWLKLLPLLEKKFGADKCYMFENNVFPKDVVLPPPKPQPLPLQAQWENVSGVNILAHLYKEPTTAKFKWTRFKTIVNPRAVFSLTVHGVLSSQRGCVWINGNIARMYHTRSQVQKLTPDELIYDGRLLSYSTNLTPAVNTALRKIGLVPEGNTK</sequence>
<keyword evidence="10" id="KW-1185">Reference proteome</keyword>
<reference evidence="9" key="1">
    <citation type="submission" date="2025-08" db="UniProtKB">
        <authorList>
            <consortium name="Ensembl"/>
        </authorList>
    </citation>
    <scope>IDENTIFICATION</scope>
</reference>
<dbReference type="AlphaFoldDB" id="A0A3Q3FK59"/>
<dbReference type="OMA" id="EFENHVF"/>
<evidence type="ECO:0000256" key="2">
    <source>
        <dbReference type="ARBA" id="ARBA00007647"/>
    </source>
</evidence>
<accession>A0A3Q3FK59</accession>
<keyword evidence="6" id="KW-1133">Transmembrane helix</keyword>
<dbReference type="GeneTree" id="ENSGT00530000064359"/>
<evidence type="ECO:0000256" key="3">
    <source>
        <dbReference type="ARBA" id="ARBA00022676"/>
    </source>
</evidence>
<keyword evidence="4 8" id="KW-0808">Transferase</keyword>